<accession>A0A166UDD7</accession>
<reference evidence="7 8" key="1">
    <citation type="journal article" date="2016" name="Mol. Biol. Evol.">
        <title>Comparative Genomics of Early-Diverging Mushroom-Forming Fungi Provides Insights into the Origins of Lignocellulose Decay Capabilities.</title>
        <authorList>
            <person name="Nagy L.G."/>
            <person name="Riley R."/>
            <person name="Tritt A."/>
            <person name="Adam C."/>
            <person name="Daum C."/>
            <person name="Floudas D."/>
            <person name="Sun H."/>
            <person name="Yadav J.S."/>
            <person name="Pangilinan J."/>
            <person name="Larsson K.H."/>
            <person name="Matsuura K."/>
            <person name="Barry K."/>
            <person name="Labutti K."/>
            <person name="Kuo R."/>
            <person name="Ohm R.A."/>
            <person name="Bhattacharya S.S."/>
            <person name="Shirouzu T."/>
            <person name="Yoshinaga Y."/>
            <person name="Martin F.M."/>
            <person name="Grigoriev I.V."/>
            <person name="Hibbett D.S."/>
        </authorList>
    </citation>
    <scope>NUCLEOTIDE SEQUENCE [LARGE SCALE GENOMIC DNA]</scope>
    <source>
        <strain evidence="7 8">CBS 109695</strain>
    </source>
</reference>
<evidence type="ECO:0000256" key="2">
    <source>
        <dbReference type="ARBA" id="ARBA00013279"/>
    </source>
</evidence>
<dbReference type="Gene3D" id="1.10.260.130">
    <property type="match status" value="1"/>
</dbReference>
<feature type="chain" id="PRO_5013433337" description="triacylglycerol lipase" evidence="6">
    <location>
        <begin position="17"/>
        <end position="458"/>
    </location>
</feature>
<dbReference type="PIRSF" id="PIRSF029171">
    <property type="entry name" value="Esterase_LipA"/>
    <property type="match status" value="1"/>
</dbReference>
<keyword evidence="8" id="KW-1185">Reference proteome</keyword>
<dbReference type="EMBL" id="KV417489">
    <property type="protein sequence ID" value="KZP31583.1"/>
    <property type="molecule type" value="Genomic_DNA"/>
</dbReference>
<dbReference type="Gene3D" id="3.40.50.1820">
    <property type="entry name" value="alpha/beta hydrolase"/>
    <property type="match status" value="1"/>
</dbReference>
<comment type="catalytic activity">
    <reaction evidence="1">
        <text>a triacylglycerol + H2O = a diacylglycerol + a fatty acid + H(+)</text>
        <dbReference type="Rhea" id="RHEA:12044"/>
        <dbReference type="ChEBI" id="CHEBI:15377"/>
        <dbReference type="ChEBI" id="CHEBI:15378"/>
        <dbReference type="ChEBI" id="CHEBI:17855"/>
        <dbReference type="ChEBI" id="CHEBI:18035"/>
        <dbReference type="ChEBI" id="CHEBI:28868"/>
        <dbReference type="EC" id="3.1.1.3"/>
    </reaction>
</comment>
<keyword evidence="3" id="KW-0378">Hydrolase</keyword>
<dbReference type="GO" id="GO:0016042">
    <property type="term" value="P:lipid catabolic process"/>
    <property type="evidence" value="ECO:0007669"/>
    <property type="project" value="UniProtKB-UniRule"/>
</dbReference>
<name>A0A166UDD7_9AGAM</name>
<evidence type="ECO:0000256" key="5">
    <source>
        <dbReference type="ARBA" id="ARBA00023098"/>
    </source>
</evidence>
<keyword evidence="6" id="KW-0732">Signal</keyword>
<feature type="signal peptide" evidence="6">
    <location>
        <begin position="1"/>
        <end position="16"/>
    </location>
</feature>
<dbReference type="PANTHER" id="PTHR34853:SF1">
    <property type="entry name" value="LIPASE 5"/>
    <property type="match status" value="1"/>
</dbReference>
<proteinExistence type="inferred from homology"/>
<dbReference type="OrthoDB" id="2373480at2759"/>
<dbReference type="PANTHER" id="PTHR34853">
    <property type="match status" value="1"/>
</dbReference>
<evidence type="ECO:0000256" key="3">
    <source>
        <dbReference type="ARBA" id="ARBA00022801"/>
    </source>
</evidence>
<comment type="similarity">
    <text evidence="6">Belongs to the AB hydrolase superfamily. Lipase family.</text>
</comment>
<dbReference type="Pfam" id="PF03583">
    <property type="entry name" value="LIP"/>
    <property type="match status" value="1"/>
</dbReference>
<keyword evidence="4" id="KW-0442">Lipid degradation</keyword>
<evidence type="ECO:0000256" key="1">
    <source>
        <dbReference type="ARBA" id="ARBA00001024"/>
    </source>
</evidence>
<protein>
    <recommendedName>
        <fullName evidence="2">triacylglycerol lipase</fullName>
        <ecNumber evidence="2">3.1.1.3</ecNumber>
    </recommendedName>
</protein>
<dbReference type="AlphaFoldDB" id="A0A166UDD7"/>
<dbReference type="EC" id="3.1.1.3" evidence="2"/>
<organism evidence="7 8">
    <name type="scientific">Athelia psychrophila</name>
    <dbReference type="NCBI Taxonomy" id="1759441"/>
    <lineage>
        <taxon>Eukaryota</taxon>
        <taxon>Fungi</taxon>
        <taxon>Dikarya</taxon>
        <taxon>Basidiomycota</taxon>
        <taxon>Agaricomycotina</taxon>
        <taxon>Agaricomycetes</taxon>
        <taxon>Agaricomycetidae</taxon>
        <taxon>Atheliales</taxon>
        <taxon>Atheliaceae</taxon>
        <taxon>Athelia</taxon>
    </lineage>
</organism>
<dbReference type="GO" id="GO:0004806">
    <property type="term" value="F:triacylglycerol lipase activity"/>
    <property type="evidence" value="ECO:0007669"/>
    <property type="project" value="UniProtKB-UniRule"/>
</dbReference>
<keyword evidence="5" id="KW-0443">Lipid metabolism</keyword>
<evidence type="ECO:0000313" key="7">
    <source>
        <dbReference type="EMBL" id="KZP31583.1"/>
    </source>
</evidence>
<evidence type="ECO:0000256" key="6">
    <source>
        <dbReference type="PIRNR" id="PIRNR029171"/>
    </source>
</evidence>
<gene>
    <name evidence="7" type="ORF">FIBSPDRAFT_883348</name>
</gene>
<sequence>MHSLLSVYFLISAALGATTVPIPDNDPFYKPPTGFESSAPGTVFSNRSVYSGYEGVTAVQVLYRTTLINGTATATVATILTGPASTGAKLVSYADPEDAVNTTCSDSYLYYTNNTGGSITLGPDTNEILAKGATVVVTDYEGPNSAFSAGRQEGYALLDGLRAALNYAPAGLKKTAAVGGYGYSGGAIATGWAASLQPTYAPELNVKGWAFGGTPANLTSTFQNVEGTLFAGYMVAGIAGQISAYPAASQRFAQLSTAKGVAAIASVKSQCSAIDLVGFLFANFETTAYQTLGNQFLYDPAIVSVLQNGTMGVYKNETPTAPVYMFHGKYDEVIPYASAQTAANAWCANGASVEFVTETGGTGHVGTSLALVNNATEWLDLRLNGTAPAAGCSNVSYFELGIPLKREEADGANATRTALETFGTGDSLIIGDMMILRAAGQAIPNLWSYLSWKLQGKS</sequence>
<dbReference type="InterPro" id="IPR029058">
    <property type="entry name" value="AB_hydrolase_fold"/>
</dbReference>
<dbReference type="SUPFAM" id="SSF53474">
    <property type="entry name" value="alpha/beta-Hydrolases"/>
    <property type="match status" value="1"/>
</dbReference>
<evidence type="ECO:0000313" key="8">
    <source>
        <dbReference type="Proteomes" id="UP000076532"/>
    </source>
</evidence>
<evidence type="ECO:0000256" key="4">
    <source>
        <dbReference type="ARBA" id="ARBA00022963"/>
    </source>
</evidence>
<dbReference type="Proteomes" id="UP000076532">
    <property type="component" value="Unassembled WGS sequence"/>
</dbReference>
<dbReference type="InterPro" id="IPR005152">
    <property type="entry name" value="Lipase_secreted"/>
</dbReference>